<sequence>MTSDPPGRRTERPAGALGEEERLWELRSGLARNPALPASLVEQLTALGDPSVWLELAERDDLSGDQIRLLARRGDAHVVIRLLSRGLLPPDEVDRFDPPVVIAMADIAPIPEDWAWRLAASADPAIRGALAATTHLPADVVAALADDPDLEVVAEAARSPRISDPLAQRLATHPHLSVRRALACNEHVPSHLLVALAERRAPAAELCPACDGSGHRLAEQWSCDGGHQDALHDLDYALTLNPRTPAETVSRFTAHPSIHVHWRLAVRTDLPQGAYRALAQDPTPGIRADVAANPAIDEALIRAMADDTSVAAAAAANPSLPEAVMHDLAASDDGSTGTG</sequence>
<dbReference type="AlphaFoldDB" id="A0A3A9Y9V4"/>
<comment type="caution">
    <text evidence="1">The sequence shown here is derived from an EMBL/GenBank/DDBJ whole genome shotgun (WGS) entry which is preliminary data.</text>
</comment>
<accession>A0A3A9Y9V4</accession>
<evidence type="ECO:0008006" key="3">
    <source>
        <dbReference type="Google" id="ProtNLM"/>
    </source>
</evidence>
<evidence type="ECO:0000313" key="2">
    <source>
        <dbReference type="Proteomes" id="UP000275865"/>
    </source>
</evidence>
<dbReference type="Proteomes" id="UP000275865">
    <property type="component" value="Unassembled WGS sequence"/>
</dbReference>
<proteinExistence type="predicted"/>
<organism evidence="1 2">
    <name type="scientific">Micromonospora musae</name>
    <dbReference type="NCBI Taxonomy" id="1894970"/>
    <lineage>
        <taxon>Bacteria</taxon>
        <taxon>Bacillati</taxon>
        <taxon>Actinomycetota</taxon>
        <taxon>Actinomycetes</taxon>
        <taxon>Micromonosporales</taxon>
        <taxon>Micromonosporaceae</taxon>
        <taxon>Micromonospora</taxon>
    </lineage>
</organism>
<protein>
    <recommendedName>
        <fullName evidence="3">HEAT repeat domain-containing protein</fullName>
    </recommendedName>
</protein>
<reference evidence="1 2" key="1">
    <citation type="submission" date="2018-09" db="EMBL/GenBank/DDBJ databases">
        <title>Micromonospora sp. nov. MS1-9, isolated from a root of Musa sp.</title>
        <authorList>
            <person name="Kuncharoen N."/>
            <person name="Kudo T."/>
            <person name="Ohkuma M."/>
            <person name="Yuki M."/>
            <person name="Tanasupawat S."/>
        </authorList>
    </citation>
    <scope>NUCLEOTIDE SEQUENCE [LARGE SCALE GENOMIC DNA]</scope>
    <source>
        <strain evidence="1 2">MS1-9</strain>
    </source>
</reference>
<dbReference type="RefSeq" id="WP_120688536.1">
    <property type="nucleotide sequence ID" value="NZ_RAZT01000004.1"/>
</dbReference>
<gene>
    <name evidence="1" type="ORF">D7044_08990</name>
</gene>
<name>A0A3A9Y9V4_9ACTN</name>
<dbReference type="EMBL" id="RAZT01000004">
    <property type="protein sequence ID" value="RKN33872.1"/>
    <property type="molecule type" value="Genomic_DNA"/>
</dbReference>
<evidence type="ECO:0000313" key="1">
    <source>
        <dbReference type="EMBL" id="RKN33872.1"/>
    </source>
</evidence>
<dbReference type="InterPro" id="IPR011989">
    <property type="entry name" value="ARM-like"/>
</dbReference>
<dbReference type="Gene3D" id="1.25.10.10">
    <property type="entry name" value="Leucine-rich Repeat Variant"/>
    <property type="match status" value="2"/>
</dbReference>